<dbReference type="EMBL" id="JARTLD010000032">
    <property type="protein sequence ID" value="MED5018206.1"/>
    <property type="molecule type" value="Genomic_DNA"/>
</dbReference>
<evidence type="ECO:0000313" key="1">
    <source>
        <dbReference type="EMBL" id="MED5018206.1"/>
    </source>
</evidence>
<evidence type="ECO:0000313" key="2">
    <source>
        <dbReference type="Proteomes" id="UP001343257"/>
    </source>
</evidence>
<name>A0ABU6PVM2_9BACL</name>
<protein>
    <submittedName>
        <fullName evidence="1">Uncharacterized protein</fullName>
    </submittedName>
</protein>
<reference evidence="1 2" key="1">
    <citation type="submission" date="2023-03" db="EMBL/GenBank/DDBJ databases">
        <title>Bacillus Genome Sequencing.</title>
        <authorList>
            <person name="Dunlap C."/>
        </authorList>
    </citation>
    <scope>NUCLEOTIDE SEQUENCE [LARGE SCALE GENOMIC DNA]</scope>
    <source>
        <strain evidence="1 2">NRS-52</strain>
    </source>
</reference>
<comment type="caution">
    <text evidence="1">The sequence shown here is derived from an EMBL/GenBank/DDBJ whole genome shotgun (WGS) entry which is preliminary data.</text>
</comment>
<keyword evidence="2" id="KW-1185">Reference proteome</keyword>
<proteinExistence type="predicted"/>
<accession>A0ABU6PVM2</accession>
<dbReference type="RefSeq" id="WP_328278371.1">
    <property type="nucleotide sequence ID" value="NZ_JARTLD010000032.1"/>
</dbReference>
<gene>
    <name evidence="1" type="ORF">P9847_12915</name>
</gene>
<sequence length="44" mass="4850">MVFLLPSATDSGHAHLYQVRNGRMDILDSSNESPAVSIEMEDSE</sequence>
<dbReference type="Proteomes" id="UP001343257">
    <property type="component" value="Unassembled WGS sequence"/>
</dbReference>
<organism evidence="1 2">
    <name type="scientific">Paenibacillus chibensis</name>
    <dbReference type="NCBI Taxonomy" id="59846"/>
    <lineage>
        <taxon>Bacteria</taxon>
        <taxon>Bacillati</taxon>
        <taxon>Bacillota</taxon>
        <taxon>Bacilli</taxon>
        <taxon>Bacillales</taxon>
        <taxon>Paenibacillaceae</taxon>
        <taxon>Paenibacillus</taxon>
    </lineage>
</organism>